<feature type="domain" description="Inner membrane protein YqiJ N-terminal" evidence="3">
    <location>
        <begin position="11"/>
        <end position="103"/>
    </location>
</feature>
<dbReference type="Proteomes" id="UP000275727">
    <property type="component" value="Chromosome"/>
</dbReference>
<evidence type="ECO:0000313" key="6">
    <source>
        <dbReference type="Proteomes" id="UP000275727"/>
    </source>
</evidence>
<dbReference type="EMBL" id="RBWX01000007">
    <property type="protein sequence ID" value="RKS91122.1"/>
    <property type="molecule type" value="Genomic_DNA"/>
</dbReference>
<dbReference type="Pfam" id="PF07290">
    <property type="entry name" value="YqiJ_OB"/>
    <property type="match status" value="1"/>
</dbReference>
<keyword evidence="7" id="KW-1185">Reference proteome</keyword>
<gene>
    <name evidence="5" type="ORF">DFR51_0670</name>
    <name evidence="4" type="ORF">SmB9_17010</name>
</gene>
<evidence type="ECO:0000313" key="5">
    <source>
        <dbReference type="EMBL" id="RKS91122.1"/>
    </source>
</evidence>
<evidence type="ECO:0000259" key="2">
    <source>
        <dbReference type="Pfam" id="PF07290"/>
    </source>
</evidence>
<evidence type="ECO:0000313" key="4">
    <source>
        <dbReference type="EMBL" id="BBE34043.1"/>
    </source>
</evidence>
<dbReference type="KEGG" id="smic:SmB9_17010"/>
<reference evidence="5 7" key="2">
    <citation type="submission" date="2018-10" db="EMBL/GenBank/DDBJ databases">
        <title>Genomic Encyclopedia of Type Strains, Phase IV (KMG-IV): sequencing the most valuable type-strain genomes for metagenomic binning, comparative biology and taxonomic classification.</title>
        <authorList>
            <person name="Goeker M."/>
        </authorList>
    </citation>
    <scope>NUCLEOTIDE SEQUENCE [LARGE SCALE GENOMIC DNA]</scope>
    <source>
        <strain evidence="5 7">DSM 19791</strain>
    </source>
</reference>
<name>A0AAD1D584_SPHMI</name>
<evidence type="ECO:0000259" key="3">
    <source>
        <dbReference type="Pfam" id="PF21001"/>
    </source>
</evidence>
<dbReference type="AlphaFoldDB" id="A0AAD1D584"/>
<feature type="transmembrane region" description="Helical" evidence="1">
    <location>
        <begin position="85"/>
        <end position="107"/>
    </location>
</feature>
<feature type="transmembrane region" description="Helical" evidence="1">
    <location>
        <begin position="46"/>
        <end position="73"/>
    </location>
</feature>
<organism evidence="4 6">
    <name type="scientific">Sphingosinicella microcystinivorans</name>
    <dbReference type="NCBI Taxonomy" id="335406"/>
    <lineage>
        <taxon>Bacteria</taxon>
        <taxon>Pseudomonadati</taxon>
        <taxon>Pseudomonadota</taxon>
        <taxon>Alphaproteobacteria</taxon>
        <taxon>Sphingomonadales</taxon>
        <taxon>Sphingosinicellaceae</taxon>
        <taxon>Sphingosinicella</taxon>
    </lineage>
</organism>
<keyword evidence="1" id="KW-0472">Membrane</keyword>
<accession>A0AAD1D584</accession>
<keyword evidence="1" id="KW-0812">Transmembrane</keyword>
<feature type="transmembrane region" description="Helical" evidence="1">
    <location>
        <begin position="12"/>
        <end position="34"/>
    </location>
</feature>
<dbReference type="Proteomes" id="UP000276029">
    <property type="component" value="Unassembled WGS sequence"/>
</dbReference>
<dbReference type="RefSeq" id="WP_121047609.1">
    <property type="nucleotide sequence ID" value="NZ_AP018711.1"/>
</dbReference>
<feature type="domain" description="Inner membrane protein YqiJ OB-fold" evidence="2">
    <location>
        <begin position="127"/>
        <end position="189"/>
    </location>
</feature>
<dbReference type="InterPro" id="IPR048376">
    <property type="entry name" value="YqiJ_N"/>
</dbReference>
<protein>
    <submittedName>
        <fullName evidence="4">Oxidoreductase</fullName>
    </submittedName>
    <submittedName>
        <fullName evidence="5">Uncharacterized protein DUF1449</fullName>
    </submittedName>
</protein>
<dbReference type="Pfam" id="PF21001">
    <property type="entry name" value="YqiJ_N"/>
    <property type="match status" value="1"/>
</dbReference>
<dbReference type="EMBL" id="AP018711">
    <property type="protein sequence ID" value="BBE34043.1"/>
    <property type="molecule type" value="Genomic_DNA"/>
</dbReference>
<dbReference type="InterPro" id="IPR010840">
    <property type="entry name" value="YqiJ_OB"/>
</dbReference>
<evidence type="ECO:0000256" key="1">
    <source>
        <dbReference type="SAM" id="Phobius"/>
    </source>
</evidence>
<reference evidence="4 6" key="1">
    <citation type="submission" date="2018-06" db="EMBL/GenBank/DDBJ databases">
        <title>Complete Genome Sequence of the Microcystin-Degrading Bacterium Sphingosinicella microcystinivorans Strain B-9.</title>
        <authorList>
            <person name="Jin H."/>
            <person name="Nishizawa T."/>
            <person name="Guo Y."/>
            <person name="Nishizawa A."/>
            <person name="Park H."/>
            <person name="Kato H."/>
            <person name="Tsuji K."/>
            <person name="Harada K."/>
        </authorList>
    </citation>
    <scope>NUCLEOTIDE SEQUENCE [LARGE SCALE GENOMIC DNA]</scope>
    <source>
        <strain evidence="4 6">B9</strain>
    </source>
</reference>
<sequence length="201" mass="21119">MLDFFGASETIVFSGAIVLMFLIGLLEAIGLGSATVDLDMNAESPLAWLGVGEVPLLIVIVAFLAAFGVIGLAGQQLLLASTGGLAPALLAVPAAVLAALPATSVVARWLGRIIPRDETTAIDPSMMVGKTATILVGRAARGSPARARAIDHFGQAHNLMVEPDNDDDIFGEGTHILLVRREGNVFRAILHDNPRFSNWTN</sequence>
<proteinExistence type="predicted"/>
<keyword evidence="1" id="KW-1133">Transmembrane helix</keyword>
<evidence type="ECO:0000313" key="7">
    <source>
        <dbReference type="Proteomes" id="UP000276029"/>
    </source>
</evidence>